<dbReference type="PANTHER" id="PTHR43812">
    <property type="entry name" value="BLR2425 PROTEIN"/>
    <property type="match status" value="1"/>
</dbReference>
<dbReference type="SMART" id="SM00903">
    <property type="entry name" value="Flavin_Reduct"/>
    <property type="match status" value="1"/>
</dbReference>
<feature type="domain" description="Flavin reductase like" evidence="1">
    <location>
        <begin position="22"/>
        <end position="185"/>
    </location>
</feature>
<dbReference type="AlphaFoldDB" id="A0A6G7YJ71"/>
<dbReference type="RefSeq" id="WP_166320461.1">
    <property type="nucleotide sequence ID" value="NZ_CP049866.1"/>
</dbReference>
<organism evidence="2 3">
    <name type="scientific">Nocardioides piscis</name>
    <dbReference type="NCBI Taxonomy" id="2714938"/>
    <lineage>
        <taxon>Bacteria</taxon>
        <taxon>Bacillati</taxon>
        <taxon>Actinomycetota</taxon>
        <taxon>Actinomycetes</taxon>
        <taxon>Propionibacteriales</taxon>
        <taxon>Nocardioidaceae</taxon>
        <taxon>Nocardioides</taxon>
    </lineage>
</organism>
<evidence type="ECO:0000313" key="3">
    <source>
        <dbReference type="Proteomes" id="UP000502035"/>
    </source>
</evidence>
<dbReference type="KEGG" id="npi:G7071_16440"/>
<keyword evidence="3" id="KW-1185">Reference proteome</keyword>
<protein>
    <submittedName>
        <fullName evidence="2">Flavin reductase family protein</fullName>
    </submittedName>
</protein>
<dbReference type="SUPFAM" id="SSF50475">
    <property type="entry name" value="FMN-binding split barrel"/>
    <property type="match status" value="1"/>
</dbReference>
<proteinExistence type="predicted"/>
<dbReference type="EMBL" id="CP049866">
    <property type="protein sequence ID" value="QIK76777.1"/>
    <property type="molecule type" value="Genomic_DNA"/>
</dbReference>
<dbReference type="Pfam" id="PF01613">
    <property type="entry name" value="Flavin_Reduct"/>
    <property type="match status" value="1"/>
</dbReference>
<dbReference type="PANTHER" id="PTHR43812:SF2">
    <property type="entry name" value="FLAVIN REDUCTASE LIKE DOMAIN-CONTAINING PROTEIN"/>
    <property type="match status" value="1"/>
</dbReference>
<dbReference type="InterPro" id="IPR012349">
    <property type="entry name" value="Split_barrel_FMN-bd"/>
</dbReference>
<dbReference type="InterPro" id="IPR002563">
    <property type="entry name" value="Flavin_Rdtase-like_dom"/>
</dbReference>
<dbReference type="Proteomes" id="UP000502035">
    <property type="component" value="Chromosome"/>
</dbReference>
<dbReference type="GO" id="GO:0016646">
    <property type="term" value="F:oxidoreductase activity, acting on the CH-NH group of donors, NAD or NADP as acceptor"/>
    <property type="evidence" value="ECO:0007669"/>
    <property type="project" value="UniProtKB-ARBA"/>
</dbReference>
<name>A0A6G7YJ71_9ACTN</name>
<evidence type="ECO:0000259" key="1">
    <source>
        <dbReference type="SMART" id="SM00903"/>
    </source>
</evidence>
<dbReference type="Gene3D" id="2.30.110.10">
    <property type="entry name" value="Electron Transport, Fmn-binding Protein, Chain A"/>
    <property type="match status" value="1"/>
</dbReference>
<evidence type="ECO:0000313" key="2">
    <source>
        <dbReference type="EMBL" id="QIK76777.1"/>
    </source>
</evidence>
<reference evidence="2 3" key="1">
    <citation type="submission" date="2020-03" db="EMBL/GenBank/DDBJ databases">
        <title>Nocardioides sp. nov., isolated from fish.</title>
        <authorList>
            <person name="Hyun D.-W."/>
            <person name="Bae J.-W."/>
        </authorList>
    </citation>
    <scope>NUCLEOTIDE SEQUENCE [LARGE SCALE GENOMIC DNA]</scope>
    <source>
        <strain evidence="2 3">HDW12A</strain>
    </source>
</reference>
<dbReference type="GO" id="GO:0010181">
    <property type="term" value="F:FMN binding"/>
    <property type="evidence" value="ECO:0007669"/>
    <property type="project" value="InterPro"/>
</dbReference>
<gene>
    <name evidence="2" type="ORF">G7071_16440</name>
</gene>
<accession>A0A6G7YJ71</accession>
<sequence length="218" mass="24161">MKFDPATVRDPLPLSAFENCVVPRPIAWLSSRSADGVENLAPFSQFQVLTFDPPTVMFSANRHPDGRRKDTVVNAEETGWFVYNLATWDLREAVNITAMTLPPGESEFDRVGVTRTYAELSPLPMVAESPVHFECRYLSTTHLPGGSQVGTADVVFGRVERIHIDDDALTDDGRLDVRRIRPIARLGFNEYTVVADSFEMRVPGGGVVDARGRLEQPG</sequence>